<reference evidence="15" key="1">
    <citation type="submission" date="2015-06" db="UniProtKB">
        <authorList>
            <consortium name="EnsemblPlants"/>
        </authorList>
    </citation>
    <scope>IDENTIFICATION</scope>
</reference>
<feature type="region of interest" description="Disordered" evidence="13">
    <location>
        <begin position="55"/>
        <end position="79"/>
    </location>
</feature>
<evidence type="ECO:0000256" key="1">
    <source>
        <dbReference type="ARBA" id="ARBA00004123"/>
    </source>
</evidence>
<evidence type="ECO:0000256" key="4">
    <source>
        <dbReference type="ARBA" id="ARBA00022737"/>
    </source>
</evidence>
<dbReference type="AlphaFoldDB" id="M8D8A3"/>
<evidence type="ECO:0000256" key="9">
    <source>
        <dbReference type="ARBA" id="ARBA00023172"/>
    </source>
</evidence>
<dbReference type="SUPFAM" id="SSF50978">
    <property type="entry name" value="WD40 repeat-like"/>
    <property type="match status" value="1"/>
</dbReference>
<dbReference type="GO" id="GO:0006334">
    <property type="term" value="P:nucleosome assembly"/>
    <property type="evidence" value="ECO:0007669"/>
    <property type="project" value="TreeGrafter"/>
</dbReference>
<dbReference type="InterPro" id="IPR045145">
    <property type="entry name" value="PTHR15271"/>
</dbReference>
<comment type="similarity">
    <text evidence="2">Belongs to the WD repeat HIR1 family.</text>
</comment>
<dbReference type="PRINTS" id="PR00319">
    <property type="entry name" value="GPROTEINB"/>
</dbReference>
<dbReference type="Pfam" id="PF24105">
    <property type="entry name" value="Beta-prop_CAF1B_HIR1"/>
    <property type="match status" value="1"/>
</dbReference>
<dbReference type="Gene3D" id="2.130.10.10">
    <property type="entry name" value="YVTN repeat-like/Quinoprotein amine dehydrogenase"/>
    <property type="match status" value="2"/>
</dbReference>
<evidence type="ECO:0000256" key="2">
    <source>
        <dbReference type="ARBA" id="ARBA00007306"/>
    </source>
</evidence>
<feature type="domain" description="CAF1B/HIR1 beta-propeller" evidence="14">
    <location>
        <begin position="82"/>
        <end position="452"/>
    </location>
</feature>
<keyword evidence="9" id="KW-0233">DNA recombination</keyword>
<dbReference type="FunFam" id="2.130.10.10:FF:000466">
    <property type="entry name" value="Chromatin assembly factor 1 subunit FAS2"/>
    <property type="match status" value="1"/>
</dbReference>
<dbReference type="GO" id="GO:0005634">
    <property type="term" value="C:nucleus"/>
    <property type="evidence" value="ECO:0007669"/>
    <property type="project" value="UniProtKB-SubCell"/>
</dbReference>
<evidence type="ECO:0000313" key="15">
    <source>
        <dbReference type="EnsemblPlants" id="EMT32726"/>
    </source>
</evidence>
<evidence type="ECO:0000256" key="12">
    <source>
        <dbReference type="ARBA" id="ARBA00077035"/>
    </source>
</evidence>
<dbReference type="InterPro" id="IPR036322">
    <property type="entry name" value="WD40_repeat_dom_sf"/>
</dbReference>
<keyword evidence="11" id="KW-0539">Nucleus</keyword>
<dbReference type="PANTHER" id="PTHR15271">
    <property type="entry name" value="CHROMATIN ASSEMBLY FACTOR 1 SUBUNIT B"/>
    <property type="match status" value="1"/>
</dbReference>
<dbReference type="InterPro" id="IPR015943">
    <property type="entry name" value="WD40/YVTN_repeat-like_dom_sf"/>
</dbReference>
<evidence type="ECO:0000256" key="6">
    <source>
        <dbReference type="ARBA" id="ARBA00022853"/>
    </source>
</evidence>
<evidence type="ECO:0000259" key="14">
    <source>
        <dbReference type="Pfam" id="PF24105"/>
    </source>
</evidence>
<protein>
    <recommendedName>
        <fullName evidence="12">CAF-1 p60 homolog</fullName>
    </recommendedName>
</protein>
<evidence type="ECO:0000256" key="5">
    <source>
        <dbReference type="ARBA" id="ARBA00022763"/>
    </source>
</evidence>
<proteinExistence type="inferred from homology"/>
<name>M8D8A3_AEGTA</name>
<dbReference type="GO" id="GO:0006310">
    <property type="term" value="P:DNA recombination"/>
    <property type="evidence" value="ECO:0007669"/>
    <property type="project" value="UniProtKB-KW"/>
</dbReference>
<keyword evidence="7" id="KW-0805">Transcription regulation</keyword>
<keyword evidence="5" id="KW-0227">DNA damage</keyword>
<dbReference type="PANTHER" id="PTHR15271:SF4">
    <property type="entry name" value="CHROMATIN ASSEMBLY FACTOR 1 SUBUNIT B"/>
    <property type="match status" value="1"/>
</dbReference>
<evidence type="ECO:0000256" key="3">
    <source>
        <dbReference type="ARBA" id="ARBA00022574"/>
    </source>
</evidence>
<dbReference type="InterPro" id="IPR001632">
    <property type="entry name" value="WD40_G-protein_beta-like"/>
</dbReference>
<dbReference type="InterPro" id="IPR001680">
    <property type="entry name" value="WD40_rpt"/>
</dbReference>
<keyword evidence="4" id="KW-0677">Repeat</keyword>
<sequence>MKIGSRKEVVGRNIAHSALPQAAQHQLPFSLFFSPLESAFGGSGSEVARPVPSVFPPSPNPSLRGDFRSIPPEKKTTERMRGGTVQINWHDLQPVLTLDFHPVSRRLATGGGDHDIKIWAIASDESEEKLPTASYVSSLSSHSSAVNVLRFSPSGENLASGADGGGIILWTLHSTDDGEAWKIHKSLLFHRKDVLDLQWSSDGSYLVSASVDNSCIIWDANKGVVQQMLEGHLHYVQGVAWDPLGQYIASLSSDRTCKIYANKPQGKSKNTEKMNFVCQHTLVKAELQNHDESKPPVKTHLFHDETLPSFFRRLAWSPDGSFLVLPAGLCKYSSEVINTAYILSRRDLSRPAIQLPGASKAIVAVRFCPIVFTLRGSQSEGLFKLPYRAVFAVATFNSLYVYDTESAAPILIHAGLHYAAITDIAWSPDAKYLSLSSRDGYCTIIEFENEELGQPHALSGKKEVAEGNVTCRNTKPPTVDSMEVDVSTCKIKKSGSPVGTVTPPPVLVENITLRMKEGNVACEHAKPKADNMDVDVGASKAKTEASPMSVEVTPPPVSAQKSASSKPTKKRITPIAIN</sequence>
<evidence type="ECO:0000256" key="13">
    <source>
        <dbReference type="SAM" id="MobiDB-lite"/>
    </source>
</evidence>
<keyword evidence="8" id="KW-0804">Transcription</keyword>
<feature type="compositionally biased region" description="Basic and acidic residues" evidence="13">
    <location>
        <begin position="65"/>
        <end position="79"/>
    </location>
</feature>
<dbReference type="PROSITE" id="PS50082">
    <property type="entry name" value="WD_REPEATS_2"/>
    <property type="match status" value="4"/>
</dbReference>
<comment type="subcellular location">
    <subcellularLocation>
        <location evidence="1">Nucleus</location>
    </subcellularLocation>
</comment>
<dbReference type="PROSITE" id="PS50294">
    <property type="entry name" value="WD_REPEATS_REGION"/>
    <property type="match status" value="2"/>
</dbReference>
<keyword evidence="6" id="KW-0156">Chromatin regulator</keyword>
<dbReference type="InterPro" id="IPR055410">
    <property type="entry name" value="Beta-prop_CAF1B_HIR1"/>
</dbReference>
<evidence type="ECO:0000256" key="11">
    <source>
        <dbReference type="ARBA" id="ARBA00023242"/>
    </source>
</evidence>
<feature type="region of interest" description="Disordered" evidence="13">
    <location>
        <begin position="532"/>
        <end position="578"/>
    </location>
</feature>
<dbReference type="GO" id="GO:0033186">
    <property type="term" value="C:CAF-1 complex"/>
    <property type="evidence" value="ECO:0007669"/>
    <property type="project" value="TreeGrafter"/>
</dbReference>
<keyword evidence="3" id="KW-0853">WD repeat</keyword>
<evidence type="ECO:0000256" key="10">
    <source>
        <dbReference type="ARBA" id="ARBA00023204"/>
    </source>
</evidence>
<organism evidence="15">
    <name type="scientific">Aegilops tauschii</name>
    <name type="common">Tausch's goatgrass</name>
    <name type="synonym">Aegilops squarrosa</name>
    <dbReference type="NCBI Taxonomy" id="37682"/>
    <lineage>
        <taxon>Eukaryota</taxon>
        <taxon>Viridiplantae</taxon>
        <taxon>Streptophyta</taxon>
        <taxon>Embryophyta</taxon>
        <taxon>Tracheophyta</taxon>
        <taxon>Spermatophyta</taxon>
        <taxon>Magnoliopsida</taxon>
        <taxon>Liliopsida</taxon>
        <taxon>Poales</taxon>
        <taxon>Poaceae</taxon>
        <taxon>BOP clade</taxon>
        <taxon>Pooideae</taxon>
        <taxon>Triticodae</taxon>
        <taxon>Triticeae</taxon>
        <taxon>Triticinae</taxon>
        <taxon>Aegilops</taxon>
    </lineage>
</organism>
<evidence type="ECO:0000256" key="7">
    <source>
        <dbReference type="ARBA" id="ARBA00023015"/>
    </source>
</evidence>
<dbReference type="EnsemblPlants" id="EMT32726">
    <property type="protein sequence ID" value="EMT32726"/>
    <property type="gene ID" value="F775_12003"/>
</dbReference>
<dbReference type="GO" id="GO:0006335">
    <property type="term" value="P:DNA replication-dependent chromatin assembly"/>
    <property type="evidence" value="ECO:0007669"/>
    <property type="project" value="InterPro"/>
</dbReference>
<dbReference type="SMART" id="SM00320">
    <property type="entry name" value="WD40"/>
    <property type="match status" value="5"/>
</dbReference>
<keyword evidence="10" id="KW-0234">DNA repair</keyword>
<evidence type="ECO:0000256" key="8">
    <source>
        <dbReference type="ARBA" id="ARBA00023163"/>
    </source>
</evidence>
<accession>M8D8A3</accession>
<dbReference type="GO" id="GO:0006281">
    <property type="term" value="P:DNA repair"/>
    <property type="evidence" value="ECO:0007669"/>
    <property type="project" value="UniProtKB-KW"/>
</dbReference>